<dbReference type="PANTHER" id="PTHR46637:SF1">
    <property type="entry name" value="BLL5188 PROTEIN"/>
    <property type="match status" value="1"/>
</dbReference>
<sequence length="123" mass="14543">MDDRLKRDDLTDDEWALVEPLLPARARRGNRWADHRTIVDGVFFRFRTACPWRKLPEDYGNWKTVYSRHRRWSADGTWETILDALRPGRDETEDPGAGLPASGARPRPREDIRPWKIFEVANW</sequence>
<keyword evidence="4" id="KW-1185">Reference proteome</keyword>
<evidence type="ECO:0000313" key="4">
    <source>
        <dbReference type="Proteomes" id="UP000198282"/>
    </source>
</evidence>
<dbReference type="InterPro" id="IPR052909">
    <property type="entry name" value="Transposase_6_like"/>
</dbReference>
<proteinExistence type="predicted"/>
<protein>
    <submittedName>
        <fullName evidence="3">Transposase</fullName>
    </submittedName>
</protein>
<dbReference type="OrthoDB" id="3335835at2"/>
<evidence type="ECO:0000256" key="1">
    <source>
        <dbReference type="SAM" id="MobiDB-lite"/>
    </source>
</evidence>
<accession>A0A239LIR0</accession>
<dbReference type="Proteomes" id="UP000198282">
    <property type="component" value="Unassembled WGS sequence"/>
</dbReference>
<dbReference type="EMBL" id="FZOD01000033">
    <property type="protein sequence ID" value="SNT30170.1"/>
    <property type="molecule type" value="Genomic_DNA"/>
</dbReference>
<evidence type="ECO:0000313" key="3">
    <source>
        <dbReference type="EMBL" id="SNT30170.1"/>
    </source>
</evidence>
<evidence type="ECO:0000259" key="2">
    <source>
        <dbReference type="Pfam" id="PF13340"/>
    </source>
</evidence>
<dbReference type="Pfam" id="PF13340">
    <property type="entry name" value="DUF4096"/>
    <property type="match status" value="1"/>
</dbReference>
<reference evidence="3 4" key="1">
    <citation type="submission" date="2017-06" db="EMBL/GenBank/DDBJ databases">
        <authorList>
            <person name="Kim H.J."/>
            <person name="Triplett B.A."/>
        </authorList>
    </citation>
    <scope>NUCLEOTIDE SEQUENCE [LARGE SCALE GENOMIC DNA]</scope>
    <source>
        <strain evidence="3 4">CGMCC 4.2132</strain>
    </source>
</reference>
<organism evidence="3 4">
    <name type="scientific">Streptosporangium subroseum</name>
    <dbReference type="NCBI Taxonomy" id="106412"/>
    <lineage>
        <taxon>Bacteria</taxon>
        <taxon>Bacillati</taxon>
        <taxon>Actinomycetota</taxon>
        <taxon>Actinomycetes</taxon>
        <taxon>Streptosporangiales</taxon>
        <taxon>Streptosporangiaceae</taxon>
        <taxon>Streptosporangium</taxon>
    </lineage>
</organism>
<feature type="region of interest" description="Disordered" evidence="1">
    <location>
        <begin position="86"/>
        <end position="110"/>
    </location>
</feature>
<dbReference type="PANTHER" id="PTHR46637">
    <property type="entry name" value="TIS1421-TRANSPOSASE PROTEIN A"/>
    <property type="match status" value="1"/>
</dbReference>
<dbReference type="InterPro" id="IPR025161">
    <property type="entry name" value="IS402-like_dom"/>
</dbReference>
<gene>
    <name evidence="3" type="ORF">SAMN05216276_103346</name>
</gene>
<name>A0A239LIR0_9ACTN</name>
<dbReference type="AlphaFoldDB" id="A0A239LIR0"/>
<feature type="domain" description="Insertion element IS402-like" evidence="2">
    <location>
        <begin position="10"/>
        <end position="81"/>
    </location>
</feature>